<dbReference type="SUPFAM" id="SSF53335">
    <property type="entry name" value="S-adenosyl-L-methionine-dependent methyltransferases"/>
    <property type="match status" value="1"/>
</dbReference>
<protein>
    <submittedName>
        <fullName evidence="2">Methyltransferase domain-containing protein</fullName>
    </submittedName>
</protein>
<name>A0A7W3U2W2_9GAMM</name>
<dbReference type="CDD" id="cd02440">
    <property type="entry name" value="AdoMet_MTases"/>
    <property type="match status" value="1"/>
</dbReference>
<feature type="domain" description="Methyltransferase type 11" evidence="1">
    <location>
        <begin position="34"/>
        <end position="124"/>
    </location>
</feature>
<reference evidence="2 3" key="1">
    <citation type="submission" date="2020-07" db="EMBL/GenBank/DDBJ databases">
        <authorList>
            <person name="Xu S."/>
            <person name="Li A."/>
        </authorList>
    </citation>
    <scope>NUCLEOTIDE SEQUENCE [LARGE SCALE GENOMIC DNA]</scope>
    <source>
        <strain evidence="2 3">SG-8</strain>
    </source>
</reference>
<dbReference type="InterPro" id="IPR013216">
    <property type="entry name" value="Methyltransf_11"/>
</dbReference>
<dbReference type="EMBL" id="JACHTE010000003">
    <property type="protein sequence ID" value="MBB1087956.1"/>
    <property type="molecule type" value="Genomic_DNA"/>
</dbReference>
<accession>A0A7W3U2W2</accession>
<comment type="caution">
    <text evidence="2">The sequence shown here is derived from an EMBL/GenBank/DDBJ whole genome shotgun (WGS) entry which is preliminary data.</text>
</comment>
<dbReference type="GO" id="GO:0032259">
    <property type="term" value="P:methylation"/>
    <property type="evidence" value="ECO:0007669"/>
    <property type="project" value="UniProtKB-KW"/>
</dbReference>
<dbReference type="Proteomes" id="UP000552587">
    <property type="component" value="Unassembled WGS sequence"/>
</dbReference>
<evidence type="ECO:0000313" key="2">
    <source>
        <dbReference type="EMBL" id="MBB1087956.1"/>
    </source>
</evidence>
<dbReference type="PANTHER" id="PTHR43861:SF1">
    <property type="entry name" value="TRANS-ACONITATE 2-METHYLTRANSFERASE"/>
    <property type="match status" value="1"/>
</dbReference>
<keyword evidence="2" id="KW-0808">Transferase</keyword>
<organism evidence="2 3">
    <name type="scientific">Marilutibacter penaei</name>
    <dbReference type="NCBI Taxonomy" id="2759900"/>
    <lineage>
        <taxon>Bacteria</taxon>
        <taxon>Pseudomonadati</taxon>
        <taxon>Pseudomonadota</taxon>
        <taxon>Gammaproteobacteria</taxon>
        <taxon>Lysobacterales</taxon>
        <taxon>Lysobacteraceae</taxon>
        <taxon>Marilutibacter</taxon>
    </lineage>
</organism>
<dbReference type="RefSeq" id="WP_182668733.1">
    <property type="nucleotide sequence ID" value="NZ_JACHTE010000003.1"/>
</dbReference>
<dbReference type="PANTHER" id="PTHR43861">
    <property type="entry name" value="TRANS-ACONITATE 2-METHYLTRANSFERASE-RELATED"/>
    <property type="match status" value="1"/>
</dbReference>
<evidence type="ECO:0000313" key="3">
    <source>
        <dbReference type="Proteomes" id="UP000552587"/>
    </source>
</evidence>
<dbReference type="AlphaFoldDB" id="A0A7W3U2W2"/>
<dbReference type="GO" id="GO:0008757">
    <property type="term" value="F:S-adenosylmethionine-dependent methyltransferase activity"/>
    <property type="evidence" value="ECO:0007669"/>
    <property type="project" value="InterPro"/>
</dbReference>
<evidence type="ECO:0000259" key="1">
    <source>
        <dbReference type="Pfam" id="PF08241"/>
    </source>
</evidence>
<keyword evidence="3" id="KW-1185">Reference proteome</keyword>
<dbReference type="Pfam" id="PF08241">
    <property type="entry name" value="Methyltransf_11"/>
    <property type="match status" value="1"/>
</dbReference>
<sequence length="461" mass="50334">MAQYQSFPGAPGDSLTLEKLKLLSLPDLAGRSFLDVGCNEGFFCGFARSQGADRVVGIDHSAGYIARARERFPECEFHARGWDALPEGPFDVILLASALHYAEDQEALLHELAGLLSRDGVLVVELGIFSSRKSEWVKVKRGSDDRLFPTMPKLKEILVDYAWKWMGPSVSQSGDPVGRHVVHISRRRPAAYLLMQPPAFGKSSIARSLFPKAGIPHVSGDLLIGQVAGSKVRASEALTRAIKESHSPFQLDQTIQRVFDRGLAGDLVALWLEQAGDGDFALDMYVPAEHQAKLRELIHDAGYLPVVLDWERPGPRFVPKQVIVERAETFYLSLDEGVVASAPRSGGMVGFVDELAVSEGKVRIRGWASDANGVMPDALSLTLGRRRYDVKAFEKELRPDVQRHRDLPHALVGYRACIDVPGVGCLADLEGDIVVKGLSESSGDNPAFTLSSTVSEQLKGA</sequence>
<keyword evidence="2" id="KW-0489">Methyltransferase</keyword>
<dbReference type="Gene3D" id="3.40.50.150">
    <property type="entry name" value="Vaccinia Virus protein VP39"/>
    <property type="match status" value="1"/>
</dbReference>
<gene>
    <name evidence="2" type="ORF">H4F99_05565</name>
</gene>
<proteinExistence type="predicted"/>
<dbReference type="InterPro" id="IPR029063">
    <property type="entry name" value="SAM-dependent_MTases_sf"/>
</dbReference>